<dbReference type="Pfam" id="PF00010">
    <property type="entry name" value="HLH"/>
    <property type="match status" value="1"/>
</dbReference>
<dbReference type="Gene3D" id="4.10.280.10">
    <property type="entry name" value="Helix-loop-helix DNA-binding domain"/>
    <property type="match status" value="1"/>
</dbReference>
<name>A0ABP1PN19_9HEXA</name>
<dbReference type="InterPro" id="IPR011598">
    <property type="entry name" value="bHLH_dom"/>
</dbReference>
<feature type="compositionally biased region" description="Polar residues" evidence="4">
    <location>
        <begin position="1"/>
        <end position="17"/>
    </location>
</feature>
<dbReference type="InterPro" id="IPR036638">
    <property type="entry name" value="HLH_DNA-bd_sf"/>
</dbReference>
<evidence type="ECO:0000256" key="2">
    <source>
        <dbReference type="ARBA" id="ARBA00023125"/>
    </source>
</evidence>
<dbReference type="PROSITE" id="PS50888">
    <property type="entry name" value="BHLH"/>
    <property type="match status" value="1"/>
</dbReference>
<keyword evidence="2" id="KW-0238">DNA-binding</keyword>
<keyword evidence="3" id="KW-0539">Nucleus</keyword>
<feature type="compositionally biased region" description="Polar residues" evidence="4">
    <location>
        <begin position="462"/>
        <end position="476"/>
    </location>
</feature>
<feature type="compositionally biased region" description="Polar residues" evidence="4">
    <location>
        <begin position="38"/>
        <end position="56"/>
    </location>
</feature>
<feature type="domain" description="BHLH" evidence="5">
    <location>
        <begin position="302"/>
        <end position="353"/>
    </location>
</feature>
<accession>A0ABP1PN19</accession>
<feature type="compositionally biased region" description="Low complexity" evidence="4">
    <location>
        <begin position="359"/>
        <end position="369"/>
    </location>
</feature>
<evidence type="ECO:0000256" key="4">
    <source>
        <dbReference type="SAM" id="MobiDB-lite"/>
    </source>
</evidence>
<organism evidence="6 7">
    <name type="scientific">Orchesella dallaii</name>
    <dbReference type="NCBI Taxonomy" id="48710"/>
    <lineage>
        <taxon>Eukaryota</taxon>
        <taxon>Metazoa</taxon>
        <taxon>Ecdysozoa</taxon>
        <taxon>Arthropoda</taxon>
        <taxon>Hexapoda</taxon>
        <taxon>Collembola</taxon>
        <taxon>Entomobryomorpha</taxon>
        <taxon>Entomobryoidea</taxon>
        <taxon>Orchesellidae</taxon>
        <taxon>Orchesellinae</taxon>
        <taxon>Orchesella</taxon>
    </lineage>
</organism>
<evidence type="ECO:0000256" key="3">
    <source>
        <dbReference type="ARBA" id="ARBA00023242"/>
    </source>
</evidence>
<dbReference type="PANTHER" id="PTHR11534:SF9">
    <property type="entry name" value="MYOGENIC-DETERMINATION PROTEIN"/>
    <property type="match status" value="1"/>
</dbReference>
<evidence type="ECO:0000313" key="7">
    <source>
        <dbReference type="Proteomes" id="UP001642540"/>
    </source>
</evidence>
<feature type="region of interest" description="Disordered" evidence="4">
    <location>
        <begin position="359"/>
        <end position="387"/>
    </location>
</feature>
<keyword evidence="7" id="KW-1185">Reference proteome</keyword>
<feature type="compositionally biased region" description="Polar residues" evidence="4">
    <location>
        <begin position="88"/>
        <end position="103"/>
    </location>
</feature>
<feature type="compositionally biased region" description="Polar residues" evidence="4">
    <location>
        <begin position="433"/>
        <end position="452"/>
    </location>
</feature>
<evidence type="ECO:0000259" key="5">
    <source>
        <dbReference type="PROSITE" id="PS50888"/>
    </source>
</evidence>
<feature type="compositionally biased region" description="Low complexity" evidence="4">
    <location>
        <begin position="134"/>
        <end position="149"/>
    </location>
</feature>
<dbReference type="InterPro" id="IPR039704">
    <property type="entry name" value="Myogenic_factor"/>
</dbReference>
<dbReference type="PANTHER" id="PTHR11534">
    <property type="entry name" value="MYOGENIC FACTOR"/>
    <property type="match status" value="1"/>
</dbReference>
<dbReference type="SUPFAM" id="SSF47459">
    <property type="entry name" value="HLH, helix-loop-helix DNA-binding domain"/>
    <property type="match status" value="1"/>
</dbReference>
<feature type="compositionally biased region" description="Polar residues" evidence="4">
    <location>
        <begin position="213"/>
        <end position="237"/>
    </location>
</feature>
<dbReference type="SMART" id="SM00520">
    <property type="entry name" value="BASIC"/>
    <property type="match status" value="1"/>
</dbReference>
<comment type="subcellular location">
    <subcellularLocation>
        <location evidence="1">Nucleus</location>
    </subcellularLocation>
</comment>
<dbReference type="EMBL" id="CAXLJM020000006">
    <property type="protein sequence ID" value="CAL8071716.1"/>
    <property type="molecule type" value="Genomic_DNA"/>
</dbReference>
<feature type="compositionally biased region" description="Basic residues" evidence="4">
    <location>
        <begin position="64"/>
        <end position="86"/>
    </location>
</feature>
<evidence type="ECO:0000256" key="1">
    <source>
        <dbReference type="ARBA" id="ARBA00004123"/>
    </source>
</evidence>
<dbReference type="SMART" id="SM00353">
    <property type="entry name" value="HLH"/>
    <property type="match status" value="1"/>
</dbReference>
<feature type="region of interest" description="Disordered" evidence="4">
    <location>
        <begin position="1"/>
        <end position="279"/>
    </location>
</feature>
<dbReference type="InterPro" id="IPR002546">
    <property type="entry name" value="MyoD_N"/>
</dbReference>
<gene>
    <name evidence="6" type="ORF">ODALV1_LOCUS1849</name>
</gene>
<reference evidence="6 7" key="1">
    <citation type="submission" date="2024-08" db="EMBL/GenBank/DDBJ databases">
        <authorList>
            <person name="Cucini C."/>
            <person name="Frati F."/>
        </authorList>
    </citation>
    <scope>NUCLEOTIDE SEQUENCE [LARGE SCALE GENOMIC DNA]</scope>
</reference>
<dbReference type="Proteomes" id="UP001642540">
    <property type="component" value="Unassembled WGS sequence"/>
</dbReference>
<sequence>MQGNLHSSAPTSMTPLHQSSMNTPPPPHPQNMNNQSQYRPSVPQQNCGHNMVTNGNRPVAPYHMNHHHQQHPHHMQHHPHLLHPQHQRQVSNGGNEIQSNGHGNNNNNNNCPIKMEYPGTPTSQNNVIQSNDCSSVHNNTSANNNVNGSMPSKGENQYQRMHETTGAGSKKDMKFTPESDNDNCSNFHHNNHHSNHNHFQHHHHHHHRCYRQMQESCSPDDNMSTGNSNAGSYSESDVNGIELPHSTFKSEDEEDDSLSGGSSAGDDHVPHVLAPSPSGAHTQRKCLLWACKACKKKTVAVDRRKQATLRERRRLRKVNEAFEKLKRRTCSNPEQRLPKVEILRNAIEYIEQLEVTLHGTTSGSNSGSSLSGGGSHHRDFLRDPGNSILTASNSNSLLMNTTSPSYFHDRLSHLSSQNSSPFTPISEADENGDQNPATSSLACLKSIVNSISRPRRDHGTDYPSTVVDSPQSQEST</sequence>
<feature type="compositionally biased region" description="Basic residues" evidence="4">
    <location>
        <begin position="189"/>
        <end position="210"/>
    </location>
</feature>
<feature type="compositionally biased region" description="Polar residues" evidence="4">
    <location>
        <begin position="413"/>
        <end position="423"/>
    </location>
</feature>
<protein>
    <recommendedName>
        <fullName evidence="5">BHLH domain-containing protein</fullName>
    </recommendedName>
</protein>
<comment type="caution">
    <text evidence="6">The sequence shown here is derived from an EMBL/GenBank/DDBJ whole genome shotgun (WGS) entry which is preliminary data.</text>
</comment>
<dbReference type="Pfam" id="PF01586">
    <property type="entry name" value="Basic"/>
    <property type="match status" value="1"/>
</dbReference>
<evidence type="ECO:0000313" key="6">
    <source>
        <dbReference type="EMBL" id="CAL8071716.1"/>
    </source>
</evidence>
<feature type="compositionally biased region" description="Polar residues" evidence="4">
    <location>
        <begin position="120"/>
        <end position="133"/>
    </location>
</feature>
<proteinExistence type="predicted"/>
<feature type="region of interest" description="Disordered" evidence="4">
    <location>
        <begin position="409"/>
        <end position="476"/>
    </location>
</feature>
<dbReference type="CDD" id="cd19699">
    <property type="entry name" value="bHLH_TS_dMYOD_like"/>
    <property type="match status" value="1"/>
</dbReference>